<accession>F0YFH3</accession>
<dbReference type="InterPro" id="IPR015943">
    <property type="entry name" value="WD40/YVTN_repeat-like_dom_sf"/>
</dbReference>
<dbReference type="InterPro" id="IPR051980">
    <property type="entry name" value="WD_repeat_MORG1"/>
</dbReference>
<dbReference type="PROSITE" id="PS50294">
    <property type="entry name" value="WD_REPEATS_REGION"/>
    <property type="match status" value="4"/>
</dbReference>
<organism evidence="8">
    <name type="scientific">Aureococcus anophagefferens</name>
    <name type="common">Harmful bloom alga</name>
    <dbReference type="NCBI Taxonomy" id="44056"/>
    <lineage>
        <taxon>Eukaryota</taxon>
        <taxon>Sar</taxon>
        <taxon>Stramenopiles</taxon>
        <taxon>Ochrophyta</taxon>
        <taxon>Pelagophyceae</taxon>
        <taxon>Pelagomonadales</taxon>
        <taxon>Pelagomonadaceae</taxon>
        <taxon>Aureococcus</taxon>
    </lineage>
</organism>
<feature type="repeat" description="WD" evidence="6">
    <location>
        <begin position="288"/>
        <end position="323"/>
    </location>
</feature>
<dbReference type="PROSITE" id="PS00678">
    <property type="entry name" value="WD_REPEATS_1"/>
    <property type="match status" value="2"/>
</dbReference>
<dbReference type="CDD" id="cd00200">
    <property type="entry name" value="WD40"/>
    <property type="match status" value="1"/>
</dbReference>
<dbReference type="GeneID" id="20225507"/>
<dbReference type="InterPro" id="IPR036322">
    <property type="entry name" value="WD40_repeat_dom_sf"/>
</dbReference>
<comment type="subcellular location">
    <subcellularLocation>
        <location evidence="1">Cytoplasm</location>
    </subcellularLocation>
</comment>
<dbReference type="KEGG" id="aaf:AURANDRAFT_65787"/>
<evidence type="ECO:0000256" key="4">
    <source>
        <dbReference type="ARBA" id="ARBA00022737"/>
    </source>
</evidence>
<dbReference type="InParanoid" id="F0YFH3"/>
<dbReference type="GO" id="GO:0071013">
    <property type="term" value="C:catalytic step 2 spliceosome"/>
    <property type="evidence" value="ECO:0007669"/>
    <property type="project" value="TreeGrafter"/>
</dbReference>
<protein>
    <submittedName>
        <fullName evidence="7">Uncharacterized protein</fullName>
    </submittedName>
</protein>
<proteinExistence type="inferred from homology"/>
<evidence type="ECO:0000313" key="7">
    <source>
        <dbReference type="EMBL" id="EGB06254.1"/>
    </source>
</evidence>
<evidence type="ECO:0000256" key="2">
    <source>
        <dbReference type="ARBA" id="ARBA00022490"/>
    </source>
</evidence>
<dbReference type="OMA" id="GGKICCC"/>
<keyword evidence="2" id="KW-0963">Cytoplasm</keyword>
<dbReference type="EMBL" id="GL833136">
    <property type="protein sequence ID" value="EGB06254.1"/>
    <property type="molecule type" value="Genomic_DNA"/>
</dbReference>
<evidence type="ECO:0000313" key="8">
    <source>
        <dbReference type="Proteomes" id="UP000002729"/>
    </source>
</evidence>
<keyword evidence="3 6" id="KW-0853">WD repeat</keyword>
<feature type="repeat" description="WD" evidence="6">
    <location>
        <begin position="58"/>
        <end position="99"/>
    </location>
</feature>
<evidence type="ECO:0000256" key="6">
    <source>
        <dbReference type="PROSITE-ProRule" id="PRU00221"/>
    </source>
</evidence>
<dbReference type="PANTHER" id="PTHR22842:SF3">
    <property type="entry name" value="WD REPEAT DOMAIN-CONTAINING PROTEIN 83"/>
    <property type="match status" value="1"/>
</dbReference>
<reference evidence="7 8" key="1">
    <citation type="journal article" date="2011" name="Proc. Natl. Acad. Sci. U.S.A.">
        <title>Niche of harmful alga Aureococcus anophagefferens revealed through ecogenomics.</title>
        <authorList>
            <person name="Gobler C.J."/>
            <person name="Berry D.L."/>
            <person name="Dyhrman S.T."/>
            <person name="Wilhelm S.W."/>
            <person name="Salamov A."/>
            <person name="Lobanov A.V."/>
            <person name="Zhang Y."/>
            <person name="Collier J.L."/>
            <person name="Wurch L.L."/>
            <person name="Kustka A.B."/>
            <person name="Dill B.D."/>
            <person name="Shah M."/>
            <person name="VerBerkmoes N.C."/>
            <person name="Kuo A."/>
            <person name="Terry A."/>
            <person name="Pangilinan J."/>
            <person name="Lindquist E.A."/>
            <person name="Lucas S."/>
            <person name="Paulsen I.T."/>
            <person name="Hattenrath-Lehmann T.K."/>
            <person name="Talmage S.C."/>
            <person name="Walker E.A."/>
            <person name="Koch F."/>
            <person name="Burson A.M."/>
            <person name="Marcoval M.A."/>
            <person name="Tang Y.Z."/>
            <person name="Lecleir G.R."/>
            <person name="Coyne K.J."/>
            <person name="Berg G.M."/>
            <person name="Bertrand E.M."/>
            <person name="Saito M.A."/>
            <person name="Gladyshev V.N."/>
            <person name="Grigoriev I.V."/>
        </authorList>
    </citation>
    <scope>NUCLEOTIDE SEQUENCE [LARGE SCALE GENOMIC DNA]</scope>
    <source>
        <strain evidence="8">CCMP 1984</strain>
    </source>
</reference>
<dbReference type="Gene3D" id="2.130.10.10">
    <property type="entry name" value="YVTN repeat-like/Quinoprotein amine dehydrogenase"/>
    <property type="match status" value="2"/>
</dbReference>
<keyword evidence="8" id="KW-1185">Reference proteome</keyword>
<dbReference type="AlphaFoldDB" id="F0YFH3"/>
<dbReference type="RefSeq" id="XP_009039201.1">
    <property type="nucleotide sequence ID" value="XM_009040953.1"/>
</dbReference>
<dbReference type="PANTHER" id="PTHR22842">
    <property type="entry name" value="WD40 REPEAT PROTEIN"/>
    <property type="match status" value="1"/>
</dbReference>
<feature type="repeat" description="WD" evidence="6">
    <location>
        <begin position="100"/>
        <end position="142"/>
    </location>
</feature>
<keyword evidence="4" id="KW-0677">Repeat</keyword>
<dbReference type="Proteomes" id="UP000002729">
    <property type="component" value="Unassembled WGS sequence"/>
</dbReference>
<dbReference type="GO" id="GO:0005737">
    <property type="term" value="C:cytoplasm"/>
    <property type="evidence" value="ECO:0007669"/>
    <property type="project" value="UniProtKB-SubCell"/>
</dbReference>
<dbReference type="eggNOG" id="KOG0316">
    <property type="taxonomic scope" value="Eukaryota"/>
</dbReference>
<dbReference type="InterPro" id="IPR019775">
    <property type="entry name" value="WD40_repeat_CS"/>
</dbReference>
<dbReference type="InterPro" id="IPR001680">
    <property type="entry name" value="WD40_rpt"/>
</dbReference>
<dbReference type="InterPro" id="IPR020472">
    <property type="entry name" value="WD40_PAC1"/>
</dbReference>
<dbReference type="PROSITE" id="PS50082">
    <property type="entry name" value="WD_REPEATS_2"/>
    <property type="match status" value="4"/>
</dbReference>
<gene>
    <name evidence="7" type="ORF">AURANDRAFT_65787</name>
</gene>
<dbReference type="OrthoDB" id="71437at2759"/>
<evidence type="ECO:0000256" key="3">
    <source>
        <dbReference type="ARBA" id="ARBA00022574"/>
    </source>
</evidence>
<dbReference type="PRINTS" id="PR00320">
    <property type="entry name" value="GPROTEINBRPT"/>
</dbReference>
<sequence>MDLAHTRTLRGHVGAVLCARYTKDGTYAVTCGADRSVKLWNPKREAPTTGALLIKTYEGPHSKEVSSVAVADDSARIASVGGDATAFVWDVATGAVARRLEGHTSRVNCAAFCGPGHCVLATGSYDQTVKLWDLRSQSRRALQTVEDFKDSVTAIAVAARKDAAGPKRPNGRGAAPERGLVAASVDGTVRTFDLRKGRVHEDALGVPVTSVALSRDGACVAASCLDSSARLLELDSGAQLNLYTGHAHCKYALECTFSHNDAHLASGSEDGAPKVWRLVEATVAADLAGAHKAAATSLAWHPRQADVLVASHDGTVSLWEKPP</sequence>
<dbReference type="SUPFAM" id="SSF50978">
    <property type="entry name" value="WD40 repeat-like"/>
    <property type="match status" value="1"/>
</dbReference>
<evidence type="ECO:0000256" key="1">
    <source>
        <dbReference type="ARBA" id="ARBA00004496"/>
    </source>
</evidence>
<dbReference type="SMART" id="SM00320">
    <property type="entry name" value="WD40"/>
    <property type="match status" value="7"/>
</dbReference>
<dbReference type="Pfam" id="PF00400">
    <property type="entry name" value="WD40"/>
    <property type="match status" value="6"/>
</dbReference>
<name>F0YFH3_AURAN</name>
<feature type="repeat" description="WD" evidence="6">
    <location>
        <begin position="9"/>
        <end position="41"/>
    </location>
</feature>
<dbReference type="GO" id="GO:0000398">
    <property type="term" value="P:mRNA splicing, via spliceosome"/>
    <property type="evidence" value="ECO:0007669"/>
    <property type="project" value="TreeGrafter"/>
</dbReference>
<dbReference type="FunCoup" id="F0YFH3">
    <property type="interactions" value="61"/>
</dbReference>
<evidence type="ECO:0000256" key="5">
    <source>
        <dbReference type="ARBA" id="ARBA00038145"/>
    </source>
</evidence>
<comment type="similarity">
    <text evidence="5">Belongs to the WD repeat MORG1 family.</text>
</comment>